<evidence type="ECO:0000256" key="2">
    <source>
        <dbReference type="SAM" id="SignalP"/>
    </source>
</evidence>
<feature type="signal peptide" evidence="2">
    <location>
        <begin position="1"/>
        <end position="19"/>
    </location>
</feature>
<sequence length="85" mass="9062">MIKLTAAMIIIHCGGSISGCTIYTNCATGVTVLAAVLQPNSHSPGITGRFSITFPGTSTRSMGSRTSCTPEHLQRTQDTIHSRRR</sequence>
<feature type="compositionally biased region" description="Basic and acidic residues" evidence="1">
    <location>
        <begin position="72"/>
        <end position="85"/>
    </location>
</feature>
<keyword evidence="2" id="KW-0732">Signal</keyword>
<evidence type="ECO:0000313" key="4">
    <source>
        <dbReference type="Proteomes" id="UP000054538"/>
    </source>
</evidence>
<protein>
    <recommendedName>
        <fullName evidence="5">Secreted protein</fullName>
    </recommendedName>
</protein>
<dbReference type="AlphaFoldDB" id="A0A0D0CR59"/>
<dbReference type="EMBL" id="KN825562">
    <property type="protein sequence ID" value="KIK85607.1"/>
    <property type="molecule type" value="Genomic_DNA"/>
</dbReference>
<evidence type="ECO:0008006" key="5">
    <source>
        <dbReference type="Google" id="ProtNLM"/>
    </source>
</evidence>
<name>A0A0D0CR59_9AGAM</name>
<reference evidence="4" key="2">
    <citation type="submission" date="2015-01" db="EMBL/GenBank/DDBJ databases">
        <title>Evolutionary Origins and Diversification of the Mycorrhizal Mutualists.</title>
        <authorList>
            <consortium name="DOE Joint Genome Institute"/>
            <consortium name="Mycorrhizal Genomics Consortium"/>
            <person name="Kohler A."/>
            <person name="Kuo A."/>
            <person name="Nagy L.G."/>
            <person name="Floudas D."/>
            <person name="Copeland A."/>
            <person name="Barry K.W."/>
            <person name="Cichocki N."/>
            <person name="Veneault-Fourrey C."/>
            <person name="LaButti K."/>
            <person name="Lindquist E.A."/>
            <person name="Lipzen A."/>
            <person name="Lundell T."/>
            <person name="Morin E."/>
            <person name="Murat C."/>
            <person name="Riley R."/>
            <person name="Ohm R."/>
            <person name="Sun H."/>
            <person name="Tunlid A."/>
            <person name="Henrissat B."/>
            <person name="Grigoriev I.V."/>
            <person name="Hibbett D.S."/>
            <person name="Martin F."/>
        </authorList>
    </citation>
    <scope>NUCLEOTIDE SEQUENCE [LARGE SCALE GENOMIC DNA]</scope>
    <source>
        <strain evidence="4">Ve08.2h10</strain>
    </source>
</reference>
<proteinExistence type="predicted"/>
<dbReference type="Proteomes" id="UP000054538">
    <property type="component" value="Unassembled WGS sequence"/>
</dbReference>
<evidence type="ECO:0000256" key="1">
    <source>
        <dbReference type="SAM" id="MobiDB-lite"/>
    </source>
</evidence>
<feature type="chain" id="PRO_5002208778" description="Secreted protein" evidence="2">
    <location>
        <begin position="20"/>
        <end position="85"/>
    </location>
</feature>
<feature type="compositionally biased region" description="Low complexity" evidence="1">
    <location>
        <begin position="56"/>
        <end position="69"/>
    </location>
</feature>
<dbReference type="InParanoid" id="A0A0D0CR59"/>
<accession>A0A0D0CR59</accession>
<keyword evidence="4" id="KW-1185">Reference proteome</keyword>
<evidence type="ECO:0000313" key="3">
    <source>
        <dbReference type="EMBL" id="KIK85607.1"/>
    </source>
</evidence>
<dbReference type="HOGENOM" id="CLU_2513331_0_0_1"/>
<reference evidence="3 4" key="1">
    <citation type="submission" date="2014-04" db="EMBL/GenBank/DDBJ databases">
        <authorList>
            <consortium name="DOE Joint Genome Institute"/>
            <person name="Kuo A."/>
            <person name="Kohler A."/>
            <person name="Jargeat P."/>
            <person name="Nagy L.G."/>
            <person name="Floudas D."/>
            <person name="Copeland A."/>
            <person name="Barry K.W."/>
            <person name="Cichocki N."/>
            <person name="Veneault-Fourrey C."/>
            <person name="LaButti K."/>
            <person name="Lindquist E.A."/>
            <person name="Lipzen A."/>
            <person name="Lundell T."/>
            <person name="Morin E."/>
            <person name="Murat C."/>
            <person name="Sun H."/>
            <person name="Tunlid A."/>
            <person name="Henrissat B."/>
            <person name="Grigoriev I.V."/>
            <person name="Hibbett D.S."/>
            <person name="Martin F."/>
            <person name="Nordberg H.P."/>
            <person name="Cantor M.N."/>
            <person name="Hua S.X."/>
        </authorList>
    </citation>
    <scope>NUCLEOTIDE SEQUENCE [LARGE SCALE GENOMIC DNA]</scope>
    <source>
        <strain evidence="3 4">Ve08.2h10</strain>
    </source>
</reference>
<organism evidence="3 4">
    <name type="scientific">Paxillus rubicundulus Ve08.2h10</name>
    <dbReference type="NCBI Taxonomy" id="930991"/>
    <lineage>
        <taxon>Eukaryota</taxon>
        <taxon>Fungi</taxon>
        <taxon>Dikarya</taxon>
        <taxon>Basidiomycota</taxon>
        <taxon>Agaricomycotina</taxon>
        <taxon>Agaricomycetes</taxon>
        <taxon>Agaricomycetidae</taxon>
        <taxon>Boletales</taxon>
        <taxon>Paxilineae</taxon>
        <taxon>Paxillaceae</taxon>
        <taxon>Paxillus</taxon>
    </lineage>
</organism>
<gene>
    <name evidence="3" type="ORF">PAXRUDRAFT_696146</name>
</gene>
<dbReference type="PROSITE" id="PS51257">
    <property type="entry name" value="PROKAR_LIPOPROTEIN"/>
    <property type="match status" value="1"/>
</dbReference>
<feature type="region of interest" description="Disordered" evidence="1">
    <location>
        <begin position="48"/>
        <end position="85"/>
    </location>
</feature>